<protein>
    <recommendedName>
        <fullName evidence="2">Gluconeogenesis factor</fullName>
    </recommendedName>
</protein>
<accession>A0ABS1H9B2</accession>
<comment type="caution">
    <text evidence="3">The sequence shown here is derived from an EMBL/GenBank/DDBJ whole genome shotgun (WGS) entry which is preliminary data.</text>
</comment>
<dbReference type="SUPFAM" id="SSF142338">
    <property type="entry name" value="CofD-like"/>
    <property type="match status" value="1"/>
</dbReference>
<name>A0ABS1H9B2_9BACL</name>
<dbReference type="RefSeq" id="WP_200749553.1">
    <property type="nucleotide sequence ID" value="NZ_JAEOAH010000022.1"/>
</dbReference>
<dbReference type="EMBL" id="JAEOAH010000022">
    <property type="protein sequence ID" value="MBK3496006.1"/>
    <property type="molecule type" value="Genomic_DNA"/>
</dbReference>
<dbReference type="CDD" id="cd07187">
    <property type="entry name" value="YvcK_like"/>
    <property type="match status" value="1"/>
</dbReference>
<comment type="function">
    <text evidence="2">Required for morphogenesis under gluconeogenic growth conditions.</text>
</comment>
<reference evidence="3 4" key="1">
    <citation type="submission" date="2020-12" db="EMBL/GenBank/DDBJ databases">
        <title>YIM B01967 draft genome.</title>
        <authorList>
            <person name="Yan X."/>
        </authorList>
    </citation>
    <scope>NUCLEOTIDE SEQUENCE [LARGE SCALE GENOMIC DNA]</scope>
    <source>
        <strain evidence="3 4">YIM B01967</strain>
    </source>
</reference>
<gene>
    <name evidence="3" type="ORF">JFL43_14270</name>
</gene>
<comment type="subcellular location">
    <subcellularLocation>
        <location evidence="2">Cytoplasm</location>
    </subcellularLocation>
</comment>
<proteinExistence type="inferred from homology"/>
<evidence type="ECO:0000313" key="4">
    <source>
        <dbReference type="Proteomes" id="UP000618943"/>
    </source>
</evidence>
<keyword evidence="4" id="KW-1185">Reference proteome</keyword>
<evidence type="ECO:0000313" key="3">
    <source>
        <dbReference type="EMBL" id="MBK3496006.1"/>
    </source>
</evidence>
<dbReference type="HAMAP" id="MF_00973">
    <property type="entry name" value="Gluconeogen_factor"/>
    <property type="match status" value="1"/>
</dbReference>
<dbReference type="InterPro" id="IPR038136">
    <property type="entry name" value="CofD-like_dom_sf"/>
</dbReference>
<dbReference type="NCBIfam" id="TIGR01826">
    <property type="entry name" value="CofD_related"/>
    <property type="match status" value="1"/>
</dbReference>
<evidence type="ECO:0000256" key="1">
    <source>
        <dbReference type="ARBA" id="ARBA00022490"/>
    </source>
</evidence>
<sequence length="326" mass="35568">MEKRNTRIVILGGGTGLSTLLRGLKKFPIDLTAIVTVADDGGSSGRLRDDYDIPPPGDVRNVIAALSGVEPLVEEMFQYRFSASDDLGGHSLGNLMLTALTEITGDFSHAIREMSRVLNVHGKVLPAANQRITLFAELIDGTIVQGESKIPTFNTGIKRVFLSPEDVKPLPEAVSAINRADIIIIGPGSLYTSILPNLLVEDIQKAIINAKGKKVYICNLMTQAGETQHFSASDHVQALYDHVGQPFIQTILINKEEVPASIRAAYKEEEAEPVKFDVGRLENMGIHVVKKEIATVHNGVVRHEASMVAEWLVEYACSFNKDTKAE</sequence>
<keyword evidence="1 2" id="KW-0963">Cytoplasm</keyword>
<dbReference type="Pfam" id="PF01933">
    <property type="entry name" value="CofD"/>
    <property type="match status" value="1"/>
</dbReference>
<dbReference type="InterPro" id="IPR002882">
    <property type="entry name" value="CofD"/>
</dbReference>
<dbReference type="Gene3D" id="3.40.50.10680">
    <property type="entry name" value="CofD-like domains"/>
    <property type="match status" value="1"/>
</dbReference>
<evidence type="ECO:0000256" key="2">
    <source>
        <dbReference type="HAMAP-Rule" id="MF_00973"/>
    </source>
</evidence>
<dbReference type="InterPro" id="IPR010119">
    <property type="entry name" value="Gluconeogen_factor"/>
</dbReference>
<dbReference type="PANTHER" id="PTHR30135:SF3">
    <property type="entry name" value="GLUCONEOGENESIS FACTOR-RELATED"/>
    <property type="match status" value="1"/>
</dbReference>
<dbReference type="Proteomes" id="UP000618943">
    <property type="component" value="Unassembled WGS sequence"/>
</dbReference>
<comment type="similarity">
    <text evidence="2">Belongs to the gluconeogenesis factor family.</text>
</comment>
<dbReference type="PANTHER" id="PTHR30135">
    <property type="entry name" value="UNCHARACTERIZED PROTEIN YVCK-RELATED"/>
    <property type="match status" value="1"/>
</dbReference>
<organism evidence="3 4">
    <name type="scientific">Viridibacillus soli</name>
    <dbReference type="NCBI Taxonomy" id="2798301"/>
    <lineage>
        <taxon>Bacteria</taxon>
        <taxon>Bacillati</taxon>
        <taxon>Bacillota</taxon>
        <taxon>Bacilli</taxon>
        <taxon>Bacillales</taxon>
        <taxon>Caryophanaceae</taxon>
        <taxon>Viridibacillus</taxon>
    </lineage>
</organism>